<keyword evidence="6 7" id="KW-0349">Heme</keyword>
<organism evidence="9 10">
    <name type="scientific">Colletotrichum scovillei</name>
    <dbReference type="NCBI Taxonomy" id="1209932"/>
    <lineage>
        <taxon>Eukaryota</taxon>
        <taxon>Fungi</taxon>
        <taxon>Dikarya</taxon>
        <taxon>Ascomycota</taxon>
        <taxon>Pezizomycotina</taxon>
        <taxon>Sordariomycetes</taxon>
        <taxon>Hypocreomycetidae</taxon>
        <taxon>Glomerellales</taxon>
        <taxon>Glomerellaceae</taxon>
        <taxon>Colletotrichum</taxon>
        <taxon>Colletotrichum acutatum species complex</taxon>
    </lineage>
</organism>
<keyword evidence="7" id="KW-0560">Oxidoreductase</keyword>
<keyword evidence="4 6" id="KW-0408">Iron</keyword>
<keyword evidence="8" id="KW-0812">Transmembrane</keyword>
<evidence type="ECO:0000256" key="1">
    <source>
        <dbReference type="ARBA" id="ARBA00001971"/>
    </source>
</evidence>
<dbReference type="PRINTS" id="PR00465">
    <property type="entry name" value="EP450IV"/>
</dbReference>
<sequence>MLTSTLDETQVIWFPLACCLVIFLVRNVLWPKVLDSQEPPALQPKIPFIGHLIDLIQMGYKQHVKNHEKFNMTAYSLPILGSKLYVASSPQLASSIFQKRTLSFEPLIDTFVRTLVGMEGHGMDLWTNPEFRTAIFKVLYKGLAGPSLIDLARSGVSNLATSLDEIPFEQLEPRDFYCWTRETVSRAIMRGFYGKLSPWENSGVMQSFWIYHDDMHRLFPGFAPSVIASKAFKARTEVIEALEAYIKREDDFGAEVPQFTKDRFGAEQKFGMSIHNSAKIEILLATALANISTLVFWLLSNIYSQPDLLASIRTELLNAAVTEKRTDQDHVEMTLHLEKIKEHCPLLLSSAQETERHNIVDNITRTVMKDTTISDGGRSYLLKKGNNVQMPLSILHSDEKVWGANPESWQGNRFLELGYNASSPPGFLPFGGGKHVCPGRHLANGLLLGIAAQMILSIDLEGTDGGPVKVPKAQVPWATTGIGRPKPGPDSRVRISRREARRHVKWPVAC</sequence>
<dbReference type="CDD" id="cd11040">
    <property type="entry name" value="CYP7_CYP8-like"/>
    <property type="match status" value="1"/>
</dbReference>
<dbReference type="InterPro" id="IPR001128">
    <property type="entry name" value="Cyt_P450"/>
</dbReference>
<evidence type="ECO:0000256" key="2">
    <source>
        <dbReference type="ARBA" id="ARBA00010617"/>
    </source>
</evidence>
<evidence type="ECO:0000256" key="7">
    <source>
        <dbReference type="RuleBase" id="RU000461"/>
    </source>
</evidence>
<dbReference type="GO" id="GO:0005506">
    <property type="term" value="F:iron ion binding"/>
    <property type="evidence" value="ECO:0007669"/>
    <property type="project" value="InterPro"/>
</dbReference>
<accession>A0A9P7QSC0</accession>
<evidence type="ECO:0000256" key="5">
    <source>
        <dbReference type="ARBA" id="ARBA00023033"/>
    </source>
</evidence>
<comment type="caution">
    <text evidence="9">The sequence shown here is derived from an EMBL/GenBank/DDBJ whole genome shotgun (WGS) entry which is preliminary data.</text>
</comment>
<feature type="binding site" description="axial binding residue" evidence="6">
    <location>
        <position position="437"/>
    </location>
    <ligand>
        <name>heme</name>
        <dbReference type="ChEBI" id="CHEBI:30413"/>
    </ligand>
    <ligandPart>
        <name>Fe</name>
        <dbReference type="ChEBI" id="CHEBI:18248"/>
    </ligandPart>
</feature>
<dbReference type="GO" id="GO:0004497">
    <property type="term" value="F:monooxygenase activity"/>
    <property type="evidence" value="ECO:0007669"/>
    <property type="project" value="UniProtKB-KW"/>
</dbReference>
<protein>
    <submittedName>
        <fullName evidence="9">Prostacyclin synthase</fullName>
    </submittedName>
</protein>
<dbReference type="InterPro" id="IPR036396">
    <property type="entry name" value="Cyt_P450_sf"/>
</dbReference>
<comment type="cofactor">
    <cofactor evidence="1 6">
        <name>heme</name>
        <dbReference type="ChEBI" id="CHEBI:30413"/>
    </cofactor>
</comment>
<evidence type="ECO:0000313" key="9">
    <source>
        <dbReference type="EMBL" id="KAG7040665.1"/>
    </source>
</evidence>
<dbReference type="SUPFAM" id="SSF48264">
    <property type="entry name" value="Cytochrome P450"/>
    <property type="match status" value="1"/>
</dbReference>
<dbReference type="GO" id="GO:0020037">
    <property type="term" value="F:heme binding"/>
    <property type="evidence" value="ECO:0007669"/>
    <property type="project" value="InterPro"/>
</dbReference>
<evidence type="ECO:0000256" key="4">
    <source>
        <dbReference type="ARBA" id="ARBA00023004"/>
    </source>
</evidence>
<dbReference type="InterPro" id="IPR017972">
    <property type="entry name" value="Cyt_P450_CS"/>
</dbReference>
<dbReference type="Pfam" id="PF00067">
    <property type="entry name" value="p450"/>
    <property type="match status" value="1"/>
</dbReference>
<feature type="transmembrane region" description="Helical" evidence="8">
    <location>
        <begin position="12"/>
        <end position="29"/>
    </location>
</feature>
<dbReference type="EMBL" id="JAESDN010000021">
    <property type="protein sequence ID" value="KAG7040665.1"/>
    <property type="molecule type" value="Genomic_DNA"/>
</dbReference>
<dbReference type="GO" id="GO:0016705">
    <property type="term" value="F:oxidoreductase activity, acting on paired donors, with incorporation or reduction of molecular oxygen"/>
    <property type="evidence" value="ECO:0007669"/>
    <property type="project" value="InterPro"/>
</dbReference>
<keyword evidence="5 7" id="KW-0503">Monooxygenase</keyword>
<dbReference type="Gene3D" id="1.10.630.10">
    <property type="entry name" value="Cytochrome P450"/>
    <property type="match status" value="1"/>
</dbReference>
<dbReference type="PANTHER" id="PTHR47582">
    <property type="entry name" value="P450, PUTATIVE (EUROFUNG)-RELATED"/>
    <property type="match status" value="1"/>
</dbReference>
<keyword evidence="3 6" id="KW-0479">Metal-binding</keyword>
<keyword evidence="8" id="KW-1133">Transmembrane helix</keyword>
<evidence type="ECO:0000256" key="3">
    <source>
        <dbReference type="ARBA" id="ARBA00022723"/>
    </source>
</evidence>
<proteinExistence type="inferred from homology"/>
<dbReference type="InterPro" id="IPR053007">
    <property type="entry name" value="CYP450_monoxygenase_sec-met"/>
</dbReference>
<gene>
    <name evidence="9" type="ORF">JMJ77_013662</name>
</gene>
<reference evidence="9" key="1">
    <citation type="submission" date="2021-05" db="EMBL/GenBank/DDBJ databases">
        <title>Comparative genomics of three Colletotrichum scovillei strains and genetic complementation revealed genes involved fungal growth and virulence on chili pepper.</title>
        <authorList>
            <person name="Hsieh D.-K."/>
            <person name="Chuang S.-C."/>
            <person name="Chen C.-Y."/>
            <person name="Chao Y.-T."/>
            <person name="Lu M.-Y.J."/>
            <person name="Lee M.-H."/>
            <person name="Shih M.-C."/>
        </authorList>
    </citation>
    <scope>NUCLEOTIDE SEQUENCE</scope>
    <source>
        <strain evidence="9">Coll-153</strain>
    </source>
</reference>
<evidence type="ECO:0000256" key="8">
    <source>
        <dbReference type="SAM" id="Phobius"/>
    </source>
</evidence>
<comment type="similarity">
    <text evidence="2 7">Belongs to the cytochrome P450 family.</text>
</comment>
<dbReference type="InterPro" id="IPR002403">
    <property type="entry name" value="Cyt_P450_E_grp-IV"/>
</dbReference>
<name>A0A9P7QSC0_9PEZI</name>
<evidence type="ECO:0000313" key="10">
    <source>
        <dbReference type="Proteomes" id="UP000699042"/>
    </source>
</evidence>
<keyword evidence="8" id="KW-0472">Membrane</keyword>
<dbReference type="AlphaFoldDB" id="A0A9P7QSC0"/>
<feature type="transmembrane region" description="Helical" evidence="8">
    <location>
        <begin position="282"/>
        <end position="303"/>
    </location>
</feature>
<evidence type="ECO:0000256" key="6">
    <source>
        <dbReference type="PIRSR" id="PIRSR602403-1"/>
    </source>
</evidence>
<dbReference type="PROSITE" id="PS00086">
    <property type="entry name" value="CYTOCHROME_P450"/>
    <property type="match status" value="1"/>
</dbReference>
<keyword evidence="10" id="KW-1185">Reference proteome</keyword>
<dbReference type="Proteomes" id="UP000699042">
    <property type="component" value="Unassembled WGS sequence"/>
</dbReference>
<dbReference type="PANTHER" id="PTHR47582:SF1">
    <property type="entry name" value="P450, PUTATIVE (EUROFUNG)-RELATED"/>
    <property type="match status" value="1"/>
</dbReference>